<dbReference type="InterPro" id="IPR000210">
    <property type="entry name" value="BTB/POZ_dom"/>
</dbReference>
<name>A0A4Y2MFX7_ARAVE</name>
<reference evidence="3 6" key="1">
    <citation type="journal article" date="2019" name="Sci. Rep.">
        <title>Orb-weaving spider Araneus ventricosus genome elucidates the spidroin gene catalogue.</title>
        <authorList>
            <person name="Kono N."/>
            <person name="Nakamura H."/>
            <person name="Ohtoshi R."/>
            <person name="Moran D.A.P."/>
            <person name="Shinohara A."/>
            <person name="Yoshida Y."/>
            <person name="Fujiwara M."/>
            <person name="Mori M."/>
            <person name="Tomita M."/>
            <person name="Arakawa K."/>
        </authorList>
    </citation>
    <scope>NUCLEOTIDE SEQUENCE [LARGE SCALE GENOMIC DNA]</scope>
</reference>
<dbReference type="EMBL" id="BGPR01009044">
    <property type="protein sequence ID" value="GBN37597.1"/>
    <property type="molecule type" value="Genomic_DNA"/>
</dbReference>
<feature type="domain" description="MATH" evidence="2">
    <location>
        <begin position="14"/>
        <end position="136"/>
    </location>
</feature>
<evidence type="ECO:0000313" key="3">
    <source>
        <dbReference type="EMBL" id="GBN24647.1"/>
    </source>
</evidence>
<comment type="caution">
    <text evidence="3">The sequence shown here is derived from an EMBL/GenBank/DDBJ whole genome shotgun (WGS) entry which is preliminary data.</text>
</comment>
<dbReference type="Gene3D" id="3.30.710.10">
    <property type="entry name" value="Potassium Channel Kv1.1, Chain A"/>
    <property type="match status" value="1"/>
</dbReference>
<dbReference type="PROSITE" id="PS50097">
    <property type="entry name" value="BTB"/>
    <property type="match status" value="1"/>
</dbReference>
<evidence type="ECO:0000313" key="5">
    <source>
        <dbReference type="EMBL" id="GBN37597.1"/>
    </source>
</evidence>
<evidence type="ECO:0000313" key="4">
    <source>
        <dbReference type="EMBL" id="GBN37549.1"/>
    </source>
</evidence>
<dbReference type="GO" id="GO:0030163">
    <property type="term" value="P:protein catabolic process"/>
    <property type="evidence" value="ECO:0007669"/>
    <property type="project" value="UniProtKB-ARBA"/>
</dbReference>
<dbReference type="PROSITE" id="PS50144">
    <property type="entry name" value="MATH"/>
    <property type="match status" value="1"/>
</dbReference>
<evidence type="ECO:0000313" key="6">
    <source>
        <dbReference type="Proteomes" id="UP000499080"/>
    </source>
</evidence>
<feature type="domain" description="BTB" evidence="1">
    <location>
        <begin position="341"/>
        <end position="408"/>
    </location>
</feature>
<evidence type="ECO:0000259" key="1">
    <source>
        <dbReference type="PROSITE" id="PS50097"/>
    </source>
</evidence>
<dbReference type="EMBL" id="BGPR01007148">
    <property type="protein sequence ID" value="GBN24647.1"/>
    <property type="molecule type" value="Genomic_DNA"/>
</dbReference>
<gene>
    <name evidence="3" type="primary">spop_57</name>
    <name evidence="5" type="synonym">spop_41</name>
    <name evidence="4" type="synonym">spop_46</name>
    <name evidence="3" type="ORF">AVEN_222433_1</name>
    <name evidence="4" type="ORF">AVEN_239407_1</name>
    <name evidence="5" type="ORF">AVEN_76579_1</name>
</gene>
<organism evidence="3 6">
    <name type="scientific">Araneus ventricosus</name>
    <name type="common">Orbweaver spider</name>
    <name type="synonym">Epeira ventricosa</name>
    <dbReference type="NCBI Taxonomy" id="182803"/>
    <lineage>
        <taxon>Eukaryota</taxon>
        <taxon>Metazoa</taxon>
        <taxon>Ecdysozoa</taxon>
        <taxon>Arthropoda</taxon>
        <taxon>Chelicerata</taxon>
        <taxon>Arachnida</taxon>
        <taxon>Araneae</taxon>
        <taxon>Araneomorphae</taxon>
        <taxon>Entelegynae</taxon>
        <taxon>Araneoidea</taxon>
        <taxon>Araneidae</taxon>
        <taxon>Araneus</taxon>
    </lineage>
</organism>
<evidence type="ECO:0000259" key="2">
    <source>
        <dbReference type="PROSITE" id="PS50144"/>
    </source>
</evidence>
<dbReference type="SUPFAM" id="SSF54695">
    <property type="entry name" value="POZ domain"/>
    <property type="match status" value="1"/>
</dbReference>
<accession>A0A4Y2MFX7</accession>
<dbReference type="InterPro" id="IPR002083">
    <property type="entry name" value="MATH/TRAF_dom"/>
</dbReference>
<proteinExistence type="predicted"/>
<dbReference type="Pfam" id="PF00651">
    <property type="entry name" value="BTB"/>
    <property type="match status" value="1"/>
</dbReference>
<dbReference type="SMART" id="SM00225">
    <property type="entry name" value="BTB"/>
    <property type="match status" value="1"/>
</dbReference>
<dbReference type="Proteomes" id="UP000499080">
    <property type="component" value="Unassembled WGS sequence"/>
</dbReference>
<protein>
    <submittedName>
        <fullName evidence="3">Speckle-type POZ protein</fullName>
    </submittedName>
</protein>
<dbReference type="Gene3D" id="2.60.210.10">
    <property type="entry name" value="Apoptosis, Tumor Necrosis Factor Receptor Associated Protein 2, Chain A"/>
    <property type="match status" value="1"/>
</dbReference>
<dbReference type="SUPFAM" id="SSF49599">
    <property type="entry name" value="TRAF domain-like"/>
    <property type="match status" value="2"/>
</dbReference>
<dbReference type="PANTHER" id="PTHR24413">
    <property type="entry name" value="SPECKLE-TYPE POZ PROTEIN"/>
    <property type="match status" value="1"/>
</dbReference>
<dbReference type="EMBL" id="BGPR01009038">
    <property type="protein sequence ID" value="GBN37549.1"/>
    <property type="molecule type" value="Genomic_DNA"/>
</dbReference>
<dbReference type="AlphaFoldDB" id="A0A4Y2MFX7"/>
<dbReference type="InterPro" id="IPR008974">
    <property type="entry name" value="TRAF-like"/>
</dbReference>
<keyword evidence="6" id="KW-1185">Reference proteome</keyword>
<dbReference type="InterPro" id="IPR011333">
    <property type="entry name" value="SKP1/BTB/POZ_sf"/>
</dbReference>
<sequence length="509" mass="58877">MAAKARNDFQRKAHFTFIWTIENGTSILASEYVESPSFIAQTIEKTKWKLMMHNLFNESLLCIFIHREDDVPGNIEIEIELSVQSADGTPIAMKTCKRQFAGSDNCSLPLELENYDVFFQRTQFLSNDSFIICCQMWKTGIEVSEVDTCFARTRLSVDRRSCIWAIRHFSTLVLGEKIIHFVNPTLKRSPQLILSFSLSERNGKTYVNIQIDQDSATRFHRILCKLCLLDNVGRVVHSEESLQYICEHLYDVYTFEEFIEKDKLVNGESSVLQNDVLYLRCEFLIGADPIWSRIEHYSLEDLKTNTTDMLEMDLIKPVEASVTCCPFKKIVEDLYEDESLNDVILRAGAKSFPAHKKVLINRSPKFKTMFDQDTEEKTGNIVDIPDFNAETLGRLLFYIYKDTVQELQCESAMDLFRAANIYELPELQKKCSFVLKSKLSVTNVCSILSLAGMHDHSEDLKKAAEDFIFYHANEVLNSDEWKRLEKEHFFLTLDVSSLINMYDFEYDSP</sequence>
<dbReference type="OrthoDB" id="5863680at2759"/>
<dbReference type="Gene3D" id="1.25.40.420">
    <property type="match status" value="1"/>
</dbReference>